<evidence type="ECO:0000256" key="6">
    <source>
        <dbReference type="ARBA" id="ARBA00022786"/>
    </source>
</evidence>
<dbReference type="PROSITE" id="PS51873">
    <property type="entry name" value="TRIAD"/>
    <property type="match status" value="1"/>
</dbReference>
<dbReference type="PANTHER" id="PTHR22770">
    <property type="entry name" value="UBIQUITIN CONJUGATING ENZYME 7 INTERACTING PROTEIN-RELATED"/>
    <property type="match status" value="1"/>
</dbReference>
<dbReference type="GO" id="GO:0008270">
    <property type="term" value="F:zinc ion binding"/>
    <property type="evidence" value="ECO:0007669"/>
    <property type="project" value="UniProtKB-KW"/>
</dbReference>
<dbReference type="OrthoDB" id="1431934at2759"/>
<evidence type="ECO:0000313" key="11">
    <source>
        <dbReference type="Proteomes" id="UP000676310"/>
    </source>
</evidence>
<dbReference type="GO" id="GO:0043161">
    <property type="term" value="P:proteasome-mediated ubiquitin-dependent protein catabolic process"/>
    <property type="evidence" value="ECO:0007669"/>
    <property type="project" value="TreeGrafter"/>
</dbReference>
<keyword evidence="4" id="KW-0677">Repeat</keyword>
<keyword evidence="3" id="KW-0479">Metal-binding</keyword>
<dbReference type="Pfam" id="PF22191">
    <property type="entry name" value="IBR_1"/>
    <property type="match status" value="1"/>
</dbReference>
<name>A0A8J2IDV8_9PLEO</name>
<feature type="region of interest" description="Disordered" evidence="8">
    <location>
        <begin position="373"/>
        <end position="402"/>
    </location>
</feature>
<organism evidence="10 11">
    <name type="scientific">Alternaria atra</name>
    <dbReference type="NCBI Taxonomy" id="119953"/>
    <lineage>
        <taxon>Eukaryota</taxon>
        <taxon>Fungi</taxon>
        <taxon>Dikarya</taxon>
        <taxon>Ascomycota</taxon>
        <taxon>Pezizomycotina</taxon>
        <taxon>Dothideomycetes</taxon>
        <taxon>Pleosporomycetidae</taxon>
        <taxon>Pleosporales</taxon>
        <taxon>Pleosporineae</taxon>
        <taxon>Pleosporaceae</taxon>
        <taxon>Alternaria</taxon>
        <taxon>Alternaria sect. Ulocladioides</taxon>
    </lineage>
</organism>
<dbReference type="SMART" id="SM00647">
    <property type="entry name" value="IBR"/>
    <property type="match status" value="2"/>
</dbReference>
<dbReference type="Gene3D" id="3.30.40.10">
    <property type="entry name" value="Zinc/RING finger domain, C3HC4 (zinc finger)"/>
    <property type="match status" value="1"/>
</dbReference>
<dbReference type="InterPro" id="IPR044066">
    <property type="entry name" value="TRIAD_supradom"/>
</dbReference>
<evidence type="ECO:0000256" key="7">
    <source>
        <dbReference type="ARBA" id="ARBA00022833"/>
    </source>
</evidence>
<evidence type="ECO:0000313" key="10">
    <source>
        <dbReference type="EMBL" id="CAG5187925.1"/>
    </source>
</evidence>
<keyword evidence="2" id="KW-0808">Transferase</keyword>
<dbReference type="PANTHER" id="PTHR22770:SF13">
    <property type="entry name" value="RING-TYPE DOMAIN-CONTAINING PROTEIN"/>
    <property type="match status" value="1"/>
</dbReference>
<feature type="domain" description="RING-type" evidence="9">
    <location>
        <begin position="92"/>
        <end position="312"/>
    </location>
</feature>
<dbReference type="InterPro" id="IPR051628">
    <property type="entry name" value="LUBAC_E3_Ligases"/>
</dbReference>
<proteinExistence type="predicted"/>
<protein>
    <recommendedName>
        <fullName evidence="9">RING-type domain-containing protein</fullName>
    </recommendedName>
</protein>
<feature type="compositionally biased region" description="Basic residues" evidence="8">
    <location>
        <begin position="39"/>
        <end position="48"/>
    </location>
</feature>
<reference evidence="10" key="1">
    <citation type="submission" date="2021-05" db="EMBL/GenBank/DDBJ databases">
        <authorList>
            <person name="Stam R."/>
        </authorList>
    </citation>
    <scope>NUCLEOTIDE SEQUENCE</scope>
    <source>
        <strain evidence="10">CS162</strain>
    </source>
</reference>
<dbReference type="EMBL" id="CAJRGZ010000032">
    <property type="protein sequence ID" value="CAG5187925.1"/>
    <property type="molecule type" value="Genomic_DNA"/>
</dbReference>
<dbReference type="AlphaFoldDB" id="A0A8J2IDV8"/>
<dbReference type="Pfam" id="PF01485">
    <property type="entry name" value="IBR"/>
    <property type="match status" value="1"/>
</dbReference>
<dbReference type="CDD" id="cd20335">
    <property type="entry name" value="BRcat_RBR"/>
    <property type="match status" value="1"/>
</dbReference>
<gene>
    <name evidence="10" type="ORF">ALTATR162_LOCUS11823</name>
</gene>
<comment type="caution">
    <text evidence="10">The sequence shown here is derived from an EMBL/GenBank/DDBJ whole genome shotgun (WGS) entry which is preliminary data.</text>
</comment>
<accession>A0A8J2IDV8</accession>
<feature type="region of interest" description="Disordered" evidence="8">
    <location>
        <begin position="1"/>
        <end position="53"/>
    </location>
</feature>
<sequence length="421" mass="46337">MAPLTRLRSRPERRINYADTSDSEPKVSFRASPQPIVSTRKRGRRPAAHKNDRYASSEIPVVYFKAGAVVKPKAEPKVRKKALTRKKKEWPTKQECSICATKKITARSFKAPDDACEHLRAICNLCVAKMLKTKTAERQLRKAELSCLISKCDHTLDYATIKAMVGKAAFKDYDKAVTKYALSMGESYVACLSAKCGLYFSAEDCKNTESGKQLIACPYCEYEICLKCNRSWKSHGRGSCDQAKKAEDELCEQAVKNMGAKPCPNCKMNIQKHGGCDHMTCRKCRHDFCWVCLAGYTGGYQHFDDCPHARVHVAIEPGTWMTDNLIARATARRDNPTAAPAPVSQLPPVPPLPPPAAVFGGLLNLIGGDGGGRNADEASAHGSSRTLQVAHRSGRPDRWDRGVTIGSQSETKMAISGLGWD</sequence>
<keyword evidence="5" id="KW-0863">Zinc-finger</keyword>
<keyword evidence="6" id="KW-0833">Ubl conjugation pathway</keyword>
<dbReference type="InterPro" id="IPR017907">
    <property type="entry name" value="Znf_RING_CS"/>
</dbReference>
<dbReference type="Gene3D" id="1.20.120.1750">
    <property type="match status" value="1"/>
</dbReference>
<dbReference type="Proteomes" id="UP000676310">
    <property type="component" value="Unassembled WGS sequence"/>
</dbReference>
<evidence type="ECO:0000256" key="1">
    <source>
        <dbReference type="ARBA" id="ARBA00004906"/>
    </source>
</evidence>
<dbReference type="InterPro" id="IPR002867">
    <property type="entry name" value="IBR_dom"/>
</dbReference>
<dbReference type="GO" id="GO:0004842">
    <property type="term" value="F:ubiquitin-protein transferase activity"/>
    <property type="evidence" value="ECO:0007669"/>
    <property type="project" value="TreeGrafter"/>
</dbReference>
<dbReference type="GO" id="GO:0097039">
    <property type="term" value="P:protein linear polyubiquitination"/>
    <property type="evidence" value="ECO:0007669"/>
    <property type="project" value="TreeGrafter"/>
</dbReference>
<dbReference type="GO" id="GO:0000151">
    <property type="term" value="C:ubiquitin ligase complex"/>
    <property type="evidence" value="ECO:0007669"/>
    <property type="project" value="TreeGrafter"/>
</dbReference>
<evidence type="ECO:0000256" key="2">
    <source>
        <dbReference type="ARBA" id="ARBA00022679"/>
    </source>
</evidence>
<evidence type="ECO:0000256" key="5">
    <source>
        <dbReference type="ARBA" id="ARBA00022771"/>
    </source>
</evidence>
<dbReference type="RefSeq" id="XP_043175400.1">
    <property type="nucleotide sequence ID" value="XM_043319465.1"/>
</dbReference>
<dbReference type="InterPro" id="IPR013083">
    <property type="entry name" value="Znf_RING/FYVE/PHD"/>
</dbReference>
<dbReference type="GeneID" id="67012138"/>
<dbReference type="PROSITE" id="PS00518">
    <property type="entry name" value="ZF_RING_1"/>
    <property type="match status" value="1"/>
</dbReference>
<evidence type="ECO:0000256" key="4">
    <source>
        <dbReference type="ARBA" id="ARBA00022737"/>
    </source>
</evidence>
<keyword evidence="7" id="KW-0862">Zinc</keyword>
<evidence type="ECO:0000259" key="9">
    <source>
        <dbReference type="PROSITE" id="PS51873"/>
    </source>
</evidence>
<evidence type="ECO:0000256" key="8">
    <source>
        <dbReference type="SAM" id="MobiDB-lite"/>
    </source>
</evidence>
<evidence type="ECO:0000256" key="3">
    <source>
        <dbReference type="ARBA" id="ARBA00022723"/>
    </source>
</evidence>
<comment type="pathway">
    <text evidence="1">Protein modification; protein ubiquitination.</text>
</comment>
<dbReference type="SUPFAM" id="SSF57850">
    <property type="entry name" value="RING/U-box"/>
    <property type="match status" value="3"/>
</dbReference>
<dbReference type="GO" id="GO:0043130">
    <property type="term" value="F:ubiquitin binding"/>
    <property type="evidence" value="ECO:0007669"/>
    <property type="project" value="TreeGrafter"/>
</dbReference>
<keyword evidence="11" id="KW-1185">Reference proteome</keyword>